<dbReference type="Proteomes" id="UP001046870">
    <property type="component" value="Chromosome 7"/>
</dbReference>
<evidence type="ECO:0000313" key="2">
    <source>
        <dbReference type="Proteomes" id="UP001046870"/>
    </source>
</evidence>
<reference evidence="1" key="1">
    <citation type="submission" date="2021-01" db="EMBL/GenBank/DDBJ databases">
        <authorList>
            <person name="Zahm M."/>
            <person name="Roques C."/>
            <person name="Cabau C."/>
            <person name="Klopp C."/>
            <person name="Donnadieu C."/>
            <person name="Jouanno E."/>
            <person name="Lampietro C."/>
            <person name="Louis A."/>
            <person name="Herpin A."/>
            <person name="Echchiki A."/>
            <person name="Berthelot C."/>
            <person name="Parey E."/>
            <person name="Roest-Crollius H."/>
            <person name="Braasch I."/>
            <person name="Postlethwait J."/>
            <person name="Bobe J."/>
            <person name="Montfort J."/>
            <person name="Bouchez O."/>
            <person name="Begum T."/>
            <person name="Mejri S."/>
            <person name="Adams A."/>
            <person name="Chen W.-J."/>
            <person name="Guiguen Y."/>
        </authorList>
    </citation>
    <scope>NUCLEOTIDE SEQUENCE</scope>
    <source>
        <strain evidence="1">YG-15Mar2019-1</strain>
        <tissue evidence="1">Brain</tissue>
    </source>
</reference>
<dbReference type="OrthoDB" id="8939918at2759"/>
<accession>A0A9D3TDJ3</accession>
<name>A0A9D3TDJ3_MEGAT</name>
<proteinExistence type="predicted"/>
<organism evidence="1 2">
    <name type="scientific">Megalops atlanticus</name>
    <name type="common">Tarpon</name>
    <name type="synonym">Clupea gigantea</name>
    <dbReference type="NCBI Taxonomy" id="7932"/>
    <lineage>
        <taxon>Eukaryota</taxon>
        <taxon>Metazoa</taxon>
        <taxon>Chordata</taxon>
        <taxon>Craniata</taxon>
        <taxon>Vertebrata</taxon>
        <taxon>Euteleostomi</taxon>
        <taxon>Actinopterygii</taxon>
        <taxon>Neopterygii</taxon>
        <taxon>Teleostei</taxon>
        <taxon>Elopiformes</taxon>
        <taxon>Megalopidae</taxon>
        <taxon>Megalops</taxon>
    </lineage>
</organism>
<gene>
    <name evidence="1" type="ORF">MATL_G00101630</name>
</gene>
<evidence type="ECO:0008006" key="3">
    <source>
        <dbReference type="Google" id="ProtNLM"/>
    </source>
</evidence>
<sequence length="234" mass="26702">MDRLADISLWMKARHLQLNLSKTELLVIPAKPSMHHSISLKLVSNTLKPSKVARNLGVMIDDQLSFSDHVASVSWLCRFARYNIRKIRPYLTQYATQRLVQAMVIYRLDYCNALLAGLPACVVKLACLVFDQPKRAHVTPLLIELHWLPVAARIRFKSLMLAYTVTSGSAPKYLSSIIQAYSPSRLALPSLHTRQPQSRLFSYVVPRWWNELPYAIRAGVSLSIFKNLLKTQLF</sequence>
<dbReference type="AlphaFoldDB" id="A0A9D3TDJ3"/>
<dbReference type="EMBL" id="JAFDVH010000007">
    <property type="protein sequence ID" value="KAG7473975.1"/>
    <property type="molecule type" value="Genomic_DNA"/>
</dbReference>
<protein>
    <recommendedName>
        <fullName evidence="3">Reverse transcriptase</fullName>
    </recommendedName>
</protein>
<dbReference type="PANTHER" id="PTHR33332">
    <property type="entry name" value="REVERSE TRANSCRIPTASE DOMAIN-CONTAINING PROTEIN"/>
    <property type="match status" value="1"/>
</dbReference>
<evidence type="ECO:0000313" key="1">
    <source>
        <dbReference type="EMBL" id="KAG7473975.1"/>
    </source>
</evidence>
<keyword evidence="2" id="KW-1185">Reference proteome</keyword>
<comment type="caution">
    <text evidence="1">The sequence shown here is derived from an EMBL/GenBank/DDBJ whole genome shotgun (WGS) entry which is preliminary data.</text>
</comment>